<dbReference type="STRING" id="157910.SAMN05445850_5610"/>
<keyword evidence="1" id="KW-0175">Coiled coil</keyword>
<dbReference type="Pfam" id="PF00239">
    <property type="entry name" value="Resolvase"/>
    <property type="match status" value="1"/>
</dbReference>
<evidence type="ECO:0000259" key="3">
    <source>
        <dbReference type="PROSITE" id="PS51737"/>
    </source>
</evidence>
<dbReference type="PROSITE" id="PS51736">
    <property type="entry name" value="RECOMBINASES_3"/>
    <property type="match status" value="1"/>
</dbReference>
<dbReference type="PROSITE" id="PS51737">
    <property type="entry name" value="RECOMBINASE_DNA_BIND"/>
    <property type="match status" value="1"/>
</dbReference>
<protein>
    <submittedName>
        <fullName evidence="4">Site-specific DNA recombinase</fullName>
    </submittedName>
</protein>
<dbReference type="InterPro" id="IPR006119">
    <property type="entry name" value="Resolv_N"/>
</dbReference>
<feature type="coiled-coil region" evidence="1">
    <location>
        <begin position="401"/>
        <end position="475"/>
    </location>
</feature>
<dbReference type="InterPro" id="IPR038109">
    <property type="entry name" value="DNA_bind_recomb_sf"/>
</dbReference>
<dbReference type="Gene3D" id="3.90.1750.20">
    <property type="entry name" value="Putative Large Serine Recombinase, Chain B, Domain 2"/>
    <property type="match status" value="1"/>
</dbReference>
<dbReference type="InterPro" id="IPR050639">
    <property type="entry name" value="SSR_resolvase"/>
</dbReference>
<sequence>MSEASSKISPSHLQRTAFVYIRQSSANQVENNRESTQRQYALAQRATALGWPEQHVCVVDDDLGLSGATTASRGGFARMTAEVALGHAGIILGLEVSRLARNNSDWYRLLDLCTMTDTLIGDADGVYNPALFNDRLLLGLKGTMSEAELHTLRARLDGGIRNKAARGELRRGLPTGMVWGEAEGEVRLHPDEAVISVLRAVFARFSEFGTARRVWLWFRAENLSFPLQLNYSTPEAIRWVAPTYIAIYNVLTNPVYAGAYCYGKSRKERYVDEHGVLKTRIRRLPQSQWSVLIRDHHEGYIDWATYETNQMRLATNTKPRPHEAGGAVREGTALLQGLATCGHCSRKLRTHYRGTNQTPGYHCSNKGIENSRGVYCLNVGGLQIDAAVTQAFLHAVEPAGLEAAVRAAERLEADHDAALAQWRLSVERAQYEAQRAERRYRAVDPENRLVARGLEAQWEKQLYELEQAQQELARREQLRPRTLSAQERHNLLSLGQDLQRLWEAPSLAVRDRKQLLRTLLEEVSITVNREQYQAHLKLRWRGGKLTECDVALPRSRPATIRTDEDTLALVRRLAQHYPDATIAGILNAQGRLSAQGLRFNQNLVGNLRRHWKIPCFEPPAERPEGELLSIRQAARVLCTAPSTLHRWVNAGFIAGEHPTTGAPWRIRITEALRGLFVDSTPDGYVAMQVATRRLGVSRQTVLQRVKRGELDAVLVRRGRAKGLRIKVVNDQPDFFERTS</sequence>
<dbReference type="InterPro" id="IPR025827">
    <property type="entry name" value="Zn_ribbon_recom_dom"/>
</dbReference>
<dbReference type="GO" id="GO:0003677">
    <property type="term" value="F:DNA binding"/>
    <property type="evidence" value="ECO:0007669"/>
    <property type="project" value="InterPro"/>
</dbReference>
<dbReference type="Pfam" id="PF07508">
    <property type="entry name" value="Recombinase"/>
    <property type="match status" value="1"/>
</dbReference>
<dbReference type="Proteomes" id="UP000199365">
    <property type="component" value="Unassembled WGS sequence"/>
</dbReference>
<dbReference type="SUPFAM" id="SSF53041">
    <property type="entry name" value="Resolvase-like"/>
    <property type="match status" value="1"/>
</dbReference>
<dbReference type="SMART" id="SM00857">
    <property type="entry name" value="Resolvase"/>
    <property type="match status" value="1"/>
</dbReference>
<evidence type="ECO:0000256" key="1">
    <source>
        <dbReference type="SAM" id="Coils"/>
    </source>
</evidence>
<accession>A0A1H1JTJ5</accession>
<feature type="domain" description="Recombinase" evidence="3">
    <location>
        <begin position="174"/>
        <end position="319"/>
    </location>
</feature>
<dbReference type="Pfam" id="PF13408">
    <property type="entry name" value="Zn_ribbon_recom"/>
    <property type="match status" value="1"/>
</dbReference>
<dbReference type="AlphaFoldDB" id="A0A1H1JTJ5"/>
<dbReference type="PANTHER" id="PTHR30461">
    <property type="entry name" value="DNA-INVERTASE FROM LAMBDOID PROPHAGE"/>
    <property type="match status" value="1"/>
</dbReference>
<evidence type="ECO:0000313" key="5">
    <source>
        <dbReference type="Proteomes" id="UP000199365"/>
    </source>
</evidence>
<dbReference type="EMBL" id="FNKX01000002">
    <property type="protein sequence ID" value="SDR53079.1"/>
    <property type="molecule type" value="Genomic_DNA"/>
</dbReference>
<dbReference type="PANTHER" id="PTHR30461:SF23">
    <property type="entry name" value="DNA RECOMBINASE-RELATED"/>
    <property type="match status" value="1"/>
</dbReference>
<evidence type="ECO:0000313" key="4">
    <source>
        <dbReference type="EMBL" id="SDR53079.1"/>
    </source>
</evidence>
<feature type="domain" description="Resolvase/invertase-type recombinase catalytic" evidence="2">
    <location>
        <begin position="16"/>
        <end position="167"/>
    </location>
</feature>
<name>A0A1H1JTJ5_9BURK</name>
<dbReference type="GO" id="GO:0000150">
    <property type="term" value="F:DNA strand exchange activity"/>
    <property type="evidence" value="ECO:0007669"/>
    <property type="project" value="InterPro"/>
</dbReference>
<organism evidence="4 5">
    <name type="scientific">Paraburkholderia tuberum</name>
    <dbReference type="NCBI Taxonomy" id="157910"/>
    <lineage>
        <taxon>Bacteria</taxon>
        <taxon>Pseudomonadati</taxon>
        <taxon>Pseudomonadota</taxon>
        <taxon>Betaproteobacteria</taxon>
        <taxon>Burkholderiales</taxon>
        <taxon>Burkholderiaceae</taxon>
        <taxon>Paraburkholderia</taxon>
    </lineage>
</organism>
<keyword evidence="5" id="KW-1185">Reference proteome</keyword>
<reference evidence="5" key="1">
    <citation type="submission" date="2016-10" db="EMBL/GenBank/DDBJ databases">
        <authorList>
            <person name="Varghese N."/>
            <person name="Submissions S."/>
        </authorList>
    </citation>
    <scope>NUCLEOTIDE SEQUENCE [LARGE SCALE GENOMIC DNA]</scope>
    <source>
        <strain evidence="5">DUS833</strain>
    </source>
</reference>
<gene>
    <name evidence="4" type="ORF">SAMN05445850_5610</name>
</gene>
<dbReference type="InterPro" id="IPR011109">
    <property type="entry name" value="DNA_bind_recombinase_dom"/>
</dbReference>
<dbReference type="InterPro" id="IPR036162">
    <property type="entry name" value="Resolvase-like_N_sf"/>
</dbReference>
<dbReference type="RefSeq" id="WP_090810372.1">
    <property type="nucleotide sequence ID" value="NZ_FNKX01000002.1"/>
</dbReference>
<dbReference type="CDD" id="cd00338">
    <property type="entry name" value="Ser_Recombinase"/>
    <property type="match status" value="1"/>
</dbReference>
<dbReference type="Gene3D" id="3.40.50.1390">
    <property type="entry name" value="Resolvase, N-terminal catalytic domain"/>
    <property type="match status" value="1"/>
</dbReference>
<evidence type="ECO:0000259" key="2">
    <source>
        <dbReference type="PROSITE" id="PS51736"/>
    </source>
</evidence>
<proteinExistence type="predicted"/>